<evidence type="ECO:0000256" key="1">
    <source>
        <dbReference type="ARBA" id="ARBA00022553"/>
    </source>
</evidence>
<feature type="modified residue" description="4-aspartylphosphate" evidence="5">
    <location>
        <position position="54"/>
    </location>
</feature>
<dbReference type="RefSeq" id="WP_139949120.1">
    <property type="nucleotide sequence ID" value="NZ_CP040899.1"/>
</dbReference>
<dbReference type="EMBL" id="CP040899">
    <property type="protein sequence ID" value="QDB80447.1"/>
    <property type="molecule type" value="Genomic_DNA"/>
</dbReference>
<organism evidence="8 9">
    <name type="scientific">Georgenia wutianyii</name>
    <dbReference type="NCBI Taxonomy" id="2585135"/>
    <lineage>
        <taxon>Bacteria</taxon>
        <taxon>Bacillati</taxon>
        <taxon>Actinomycetota</taxon>
        <taxon>Actinomycetes</taxon>
        <taxon>Micrococcales</taxon>
        <taxon>Bogoriellaceae</taxon>
        <taxon>Georgenia</taxon>
    </lineage>
</organism>
<protein>
    <submittedName>
        <fullName evidence="8">Response regulator transcription factor</fullName>
    </submittedName>
</protein>
<dbReference type="Gene3D" id="3.40.50.2300">
    <property type="match status" value="1"/>
</dbReference>
<keyword evidence="1 5" id="KW-0597">Phosphoprotein</keyword>
<dbReference type="InterPro" id="IPR011006">
    <property type="entry name" value="CheY-like_superfamily"/>
</dbReference>
<dbReference type="InterPro" id="IPR001789">
    <property type="entry name" value="Sig_transdc_resp-reg_receiver"/>
</dbReference>
<dbReference type="SMART" id="SM00421">
    <property type="entry name" value="HTH_LUXR"/>
    <property type="match status" value="1"/>
</dbReference>
<dbReference type="Pfam" id="PF00072">
    <property type="entry name" value="Response_reg"/>
    <property type="match status" value="1"/>
</dbReference>
<reference evidence="8 9" key="1">
    <citation type="submission" date="2019-05" db="EMBL/GenBank/DDBJ databases">
        <title>Georgenia *** sp. nov., and Georgenia *** sp. nov., isolated from the intestinal contents of plateau pika (Ochotona curzoniae) in the Qinghai-Tibet plateau of China.</title>
        <authorList>
            <person name="Tian Z."/>
        </authorList>
    </citation>
    <scope>NUCLEOTIDE SEQUENCE [LARGE SCALE GENOMIC DNA]</scope>
    <source>
        <strain evidence="8 9">Z294</strain>
    </source>
</reference>
<dbReference type="CDD" id="cd17535">
    <property type="entry name" value="REC_NarL-like"/>
    <property type="match status" value="1"/>
</dbReference>
<dbReference type="InterPro" id="IPR058245">
    <property type="entry name" value="NreC/VraR/RcsB-like_REC"/>
</dbReference>
<evidence type="ECO:0000256" key="4">
    <source>
        <dbReference type="ARBA" id="ARBA00023163"/>
    </source>
</evidence>
<evidence type="ECO:0000256" key="5">
    <source>
        <dbReference type="PROSITE-ProRule" id="PRU00169"/>
    </source>
</evidence>
<dbReference type="PROSITE" id="PS00622">
    <property type="entry name" value="HTH_LUXR_1"/>
    <property type="match status" value="1"/>
</dbReference>
<dbReference type="SMART" id="SM00448">
    <property type="entry name" value="REC"/>
    <property type="match status" value="1"/>
</dbReference>
<keyword evidence="2" id="KW-0805">Transcription regulation</keyword>
<evidence type="ECO:0000256" key="3">
    <source>
        <dbReference type="ARBA" id="ARBA00023125"/>
    </source>
</evidence>
<accession>A0ABX5VPR6</accession>
<dbReference type="InterPro" id="IPR000792">
    <property type="entry name" value="Tscrpt_reg_LuxR_C"/>
</dbReference>
<dbReference type="PROSITE" id="PS50110">
    <property type="entry name" value="RESPONSE_REGULATORY"/>
    <property type="match status" value="1"/>
</dbReference>
<dbReference type="InterPro" id="IPR016032">
    <property type="entry name" value="Sig_transdc_resp-reg_C-effctor"/>
</dbReference>
<keyword evidence="3" id="KW-0238">DNA-binding</keyword>
<dbReference type="Pfam" id="PF00196">
    <property type="entry name" value="GerE"/>
    <property type="match status" value="1"/>
</dbReference>
<name>A0ABX5VPR6_9MICO</name>
<feature type="domain" description="HTH luxR-type" evidence="6">
    <location>
        <begin position="150"/>
        <end position="215"/>
    </location>
</feature>
<proteinExistence type="predicted"/>
<dbReference type="PRINTS" id="PR00038">
    <property type="entry name" value="HTHLUXR"/>
</dbReference>
<keyword evidence="4" id="KW-0804">Transcription</keyword>
<sequence length="220" mass="23634">MTTILLADDQALLRRGFRMVLETEPDLRVVGEAADGRVALQQVASLAPDVVLMDVRMPGGDGIEATRRIVAAHPATRVLVLTTFDLDEYAFGALQAGASGFLLKNAEPAELIRAVRAVAAGDAVVEPRVTQLLLGLVADRLHARGRAEEKDPRLADLTPRETEVLRLVAAGMTNGEIAAELHLSTTTVKTHVGNLLAKLGLRDRVQLVILAYESGLVPRR</sequence>
<evidence type="ECO:0000256" key="2">
    <source>
        <dbReference type="ARBA" id="ARBA00023015"/>
    </source>
</evidence>
<keyword evidence="9" id="KW-1185">Reference proteome</keyword>
<dbReference type="PANTHER" id="PTHR43214">
    <property type="entry name" value="TWO-COMPONENT RESPONSE REGULATOR"/>
    <property type="match status" value="1"/>
</dbReference>
<feature type="domain" description="Response regulatory" evidence="7">
    <location>
        <begin position="3"/>
        <end position="119"/>
    </location>
</feature>
<dbReference type="PANTHER" id="PTHR43214:SF24">
    <property type="entry name" value="TRANSCRIPTIONAL REGULATORY PROTEIN NARL-RELATED"/>
    <property type="match status" value="1"/>
</dbReference>
<dbReference type="PROSITE" id="PS50043">
    <property type="entry name" value="HTH_LUXR_2"/>
    <property type="match status" value="1"/>
</dbReference>
<dbReference type="InterPro" id="IPR039420">
    <property type="entry name" value="WalR-like"/>
</dbReference>
<evidence type="ECO:0000259" key="7">
    <source>
        <dbReference type="PROSITE" id="PS50110"/>
    </source>
</evidence>
<dbReference type="CDD" id="cd06170">
    <property type="entry name" value="LuxR_C_like"/>
    <property type="match status" value="1"/>
</dbReference>
<evidence type="ECO:0000313" key="8">
    <source>
        <dbReference type="EMBL" id="QDB80447.1"/>
    </source>
</evidence>
<evidence type="ECO:0000259" key="6">
    <source>
        <dbReference type="PROSITE" id="PS50043"/>
    </source>
</evidence>
<evidence type="ECO:0000313" key="9">
    <source>
        <dbReference type="Proteomes" id="UP000313948"/>
    </source>
</evidence>
<dbReference type="SUPFAM" id="SSF46894">
    <property type="entry name" value="C-terminal effector domain of the bipartite response regulators"/>
    <property type="match status" value="1"/>
</dbReference>
<gene>
    <name evidence="8" type="ORF">FE251_14490</name>
</gene>
<dbReference type="SUPFAM" id="SSF52172">
    <property type="entry name" value="CheY-like"/>
    <property type="match status" value="1"/>
</dbReference>
<dbReference type="Proteomes" id="UP000313948">
    <property type="component" value="Chromosome"/>
</dbReference>